<dbReference type="PANTHER" id="PTHR37426:SF1">
    <property type="entry name" value="RIBOSOMAL RNA LARGE SUBUNIT METHYLTRANSFERASE J"/>
    <property type="match status" value="1"/>
</dbReference>
<sequence>MANHHFGKFADVWKHLALVEVLALERPSRYAETHSGSGANAMLDDPERRFGVLRFLDVADATASLGQSRYRALLNQFGDAHSFYPGSALLAMAQLGCSASYLLCDLDPVSAGDLRAWSARLGITRCEVAQADGMMTVLSWLDDSTGPATDSQVIVHVDPFDPHSRLADGLSALDVAARLADQGYGLVYWYGYDSPDEASWAYHTLSEKTQGSLWCGDVMLVDETGAAGPGDLGRATTPGTGCGIILANVCEDTRATCQALGEALATAYAGSTLPHGTRGRVRFSVHER</sequence>
<accession>A0A852ZGD4</accession>
<proteinExistence type="predicted"/>
<dbReference type="GO" id="GO:0070475">
    <property type="term" value="P:rRNA base methylation"/>
    <property type="evidence" value="ECO:0007669"/>
    <property type="project" value="InterPro"/>
</dbReference>
<organism evidence="1 2">
    <name type="scientific">Actinopolymorpha rutila</name>
    <dbReference type="NCBI Taxonomy" id="446787"/>
    <lineage>
        <taxon>Bacteria</taxon>
        <taxon>Bacillati</taxon>
        <taxon>Actinomycetota</taxon>
        <taxon>Actinomycetes</taxon>
        <taxon>Propionibacteriales</taxon>
        <taxon>Actinopolymorphaceae</taxon>
        <taxon>Actinopolymorpha</taxon>
    </lineage>
</organism>
<dbReference type="InterPro" id="IPR029063">
    <property type="entry name" value="SAM-dependent_MTases_sf"/>
</dbReference>
<keyword evidence="1" id="KW-0808">Transferase</keyword>
<keyword evidence="1" id="KW-0489">Methyltransferase</keyword>
<dbReference type="EMBL" id="JACBZH010000001">
    <property type="protein sequence ID" value="NYH91225.1"/>
    <property type="molecule type" value="Genomic_DNA"/>
</dbReference>
<dbReference type="SUPFAM" id="SSF53335">
    <property type="entry name" value="S-adenosyl-L-methionine-dependent methyltransferases"/>
    <property type="match status" value="1"/>
</dbReference>
<dbReference type="GO" id="GO:0036307">
    <property type="term" value="F:23S rRNA (adenine(2030)-N(6))-methyltransferase activity"/>
    <property type="evidence" value="ECO:0007669"/>
    <property type="project" value="TreeGrafter"/>
</dbReference>
<evidence type="ECO:0000313" key="1">
    <source>
        <dbReference type="EMBL" id="NYH91225.1"/>
    </source>
</evidence>
<dbReference type="AlphaFoldDB" id="A0A852ZGD4"/>
<dbReference type="Gene3D" id="3.40.50.150">
    <property type="entry name" value="Vaccinia Virus protein VP39"/>
    <property type="match status" value="1"/>
</dbReference>
<protein>
    <submittedName>
        <fullName evidence="1">23S rRNA A2030 N6-methylase RlmJ</fullName>
    </submittedName>
</protein>
<dbReference type="Proteomes" id="UP000579605">
    <property type="component" value="Unassembled WGS sequence"/>
</dbReference>
<comment type="caution">
    <text evidence="1">The sequence shown here is derived from an EMBL/GenBank/DDBJ whole genome shotgun (WGS) entry which is preliminary data.</text>
</comment>
<dbReference type="GO" id="GO:0005829">
    <property type="term" value="C:cytosol"/>
    <property type="evidence" value="ECO:0007669"/>
    <property type="project" value="TreeGrafter"/>
</dbReference>
<dbReference type="PANTHER" id="PTHR37426">
    <property type="entry name" value="RIBOSOMAL RNA LARGE SUBUNIT METHYLTRANSFERASE J"/>
    <property type="match status" value="1"/>
</dbReference>
<gene>
    <name evidence="1" type="ORF">F4554_003863</name>
</gene>
<keyword evidence="2" id="KW-1185">Reference proteome</keyword>
<dbReference type="InterPro" id="IPR007473">
    <property type="entry name" value="RlmJ"/>
</dbReference>
<reference evidence="1 2" key="1">
    <citation type="submission" date="2020-07" db="EMBL/GenBank/DDBJ databases">
        <title>Sequencing the genomes of 1000 actinobacteria strains.</title>
        <authorList>
            <person name="Klenk H.-P."/>
        </authorList>
    </citation>
    <scope>NUCLEOTIDE SEQUENCE [LARGE SCALE GENOMIC DNA]</scope>
    <source>
        <strain evidence="1 2">DSM 18448</strain>
    </source>
</reference>
<name>A0A852ZGD4_9ACTN</name>
<evidence type="ECO:0000313" key="2">
    <source>
        <dbReference type="Proteomes" id="UP000579605"/>
    </source>
</evidence>
<dbReference type="RefSeq" id="WP_179788834.1">
    <property type="nucleotide sequence ID" value="NZ_BAAARR010000023.1"/>
</dbReference>